<evidence type="ECO:0000313" key="3">
    <source>
        <dbReference type="EMBL" id="CAD7284568.1"/>
    </source>
</evidence>
<feature type="transmembrane region" description="Helical" evidence="2">
    <location>
        <begin position="73"/>
        <end position="93"/>
    </location>
</feature>
<dbReference type="Proteomes" id="UP000678499">
    <property type="component" value="Unassembled WGS sequence"/>
</dbReference>
<dbReference type="AlphaFoldDB" id="A0A7R9GLA6"/>
<keyword evidence="2" id="KW-1133">Transmembrane helix</keyword>
<accession>A0A7R9GLA6</accession>
<evidence type="ECO:0000313" key="4">
    <source>
        <dbReference type="Proteomes" id="UP000678499"/>
    </source>
</evidence>
<organism evidence="3">
    <name type="scientific">Notodromas monacha</name>
    <dbReference type="NCBI Taxonomy" id="399045"/>
    <lineage>
        <taxon>Eukaryota</taxon>
        <taxon>Metazoa</taxon>
        <taxon>Ecdysozoa</taxon>
        <taxon>Arthropoda</taxon>
        <taxon>Crustacea</taxon>
        <taxon>Oligostraca</taxon>
        <taxon>Ostracoda</taxon>
        <taxon>Podocopa</taxon>
        <taxon>Podocopida</taxon>
        <taxon>Cypridocopina</taxon>
        <taxon>Cypridoidea</taxon>
        <taxon>Cyprididae</taxon>
        <taxon>Notodromas</taxon>
    </lineage>
</organism>
<keyword evidence="4" id="KW-1185">Reference proteome</keyword>
<feature type="compositionally biased region" description="Low complexity" evidence="1">
    <location>
        <begin position="31"/>
        <end position="43"/>
    </location>
</feature>
<feature type="non-terminal residue" evidence="3">
    <location>
        <position position="291"/>
    </location>
</feature>
<evidence type="ECO:0000256" key="1">
    <source>
        <dbReference type="SAM" id="MobiDB-lite"/>
    </source>
</evidence>
<feature type="region of interest" description="Disordered" evidence="1">
    <location>
        <begin position="29"/>
        <end position="49"/>
    </location>
</feature>
<dbReference type="EMBL" id="CAJPEX010008736">
    <property type="protein sequence ID" value="CAG0924720.1"/>
    <property type="molecule type" value="Genomic_DNA"/>
</dbReference>
<proteinExistence type="predicted"/>
<keyword evidence="2" id="KW-0812">Transmembrane</keyword>
<protein>
    <submittedName>
        <fullName evidence="3">Uncharacterized protein</fullName>
    </submittedName>
</protein>
<dbReference type="EMBL" id="OA890773">
    <property type="protein sequence ID" value="CAD7284568.1"/>
    <property type="molecule type" value="Genomic_DNA"/>
</dbReference>
<gene>
    <name evidence="3" type="ORF">NMOB1V02_LOCUS12173</name>
</gene>
<keyword evidence="2" id="KW-0472">Membrane</keyword>
<reference evidence="3" key="1">
    <citation type="submission" date="2020-11" db="EMBL/GenBank/DDBJ databases">
        <authorList>
            <person name="Tran Van P."/>
        </authorList>
    </citation>
    <scope>NUCLEOTIDE SEQUENCE</scope>
</reference>
<name>A0A7R9GLA6_9CRUS</name>
<sequence>MPNLDMIDPYQCPNYQSVTSTQQQFHVDDVSSPLDSTTTASTTYDDDGVPCRERPPPTHIISKLYVIYQRYKFVILATTFSAFLGIFFSGLLFTTATEGRVKTCFGPDCGDMKEAELQGKIVAVGHPAEVLQKLHYPEPPGSKPPEAKGYDRSQPWDMVKLPSFARPRHYKLLLQPDVDRQAFRDVSDSASVNGVIHFAGDKANLDCARQNGITELWLFDDASCSGSSEGIRLKGKGCKAEQEHKVQEQVTTQESVQVSTSVTKVEEVAVSTEGLRESAVTSLVALTTIST</sequence>
<evidence type="ECO:0000256" key="2">
    <source>
        <dbReference type="SAM" id="Phobius"/>
    </source>
</evidence>